<dbReference type="OMA" id="TPYGMPL"/>
<feature type="compositionally biased region" description="Low complexity" evidence="1">
    <location>
        <begin position="390"/>
        <end position="411"/>
    </location>
</feature>
<comment type="caution">
    <text evidence="3">The sequence shown here is derived from an EMBL/GenBank/DDBJ whole genome shotgun (WGS) entry which is preliminary data.</text>
</comment>
<proteinExistence type="predicted"/>
<keyword evidence="2" id="KW-0472">Membrane</keyword>
<keyword evidence="4" id="KW-1185">Reference proteome</keyword>
<dbReference type="CDD" id="cd12087">
    <property type="entry name" value="TM_EGFR-like"/>
    <property type="match status" value="1"/>
</dbReference>
<sequence length="639" mass="67496">MPIRQRSLAPTRVPHHHRPRERSERKGAKARPCHLSHCRVEFLLHQPRALPDDGNELTPCCDIALNSRLRLEVKKAEVKAAKQHGEKVVWGKHVTAMSDDDSAGSSLLLAQHNDRAQREHHHDHDQHHNHNHNHNTHPHSHSHSHNTRHNHNHEHKLLQGREEDGIETSTPTVTVETIEVVQQITVDGEGHTLGIKTFEPVTLPPATATPPTIPTPQVPLTLIPASPSLATPPAVPSTLPFTTVGLIVSSSTLSSSAFSSGTFSSSASLANVDTSASQSLLSSSSHSTVLTSLPSTTSAIPTSFASFPVNSTSVSNKVTTTHSTSLPIAFLNSTTASTLPSSTFLSSSTSSFLSSSSDSASVFLTTEVQPAQPTASNAGGIFGGAGTQGATGPTSTSSSGSGNGSNSTSPSTPTVIGGVVGSIAGLAVILFFLLFILRWRKKGKAVLSLPSRNIDPGMATRITPGGGPSAPPMGMTERALPTALTAMPLYKRFSQKSDTNRTVSSAGTSERGFYKVSGRKLPSVLQSGGDGYGQDNIQEDGSLRESSFYRDSKGFYGGPGTPTFPGSNSSPLGQIGLQVQRESVMPVVRPGPARTPVTNEGPFADPPTPPRNLPLRPDVLGRSHPSQDGSHTSRFTEEV</sequence>
<feature type="compositionally biased region" description="Basic and acidic residues" evidence="1">
    <location>
        <begin position="113"/>
        <end position="128"/>
    </location>
</feature>
<feature type="region of interest" description="Disordered" evidence="1">
    <location>
        <begin position="588"/>
        <end position="639"/>
    </location>
</feature>
<dbReference type="OrthoDB" id="5421784at2759"/>
<keyword evidence="2" id="KW-1133">Transmembrane helix</keyword>
<feature type="region of interest" description="Disordered" evidence="1">
    <location>
        <begin position="113"/>
        <end position="154"/>
    </location>
</feature>
<evidence type="ECO:0000313" key="4">
    <source>
        <dbReference type="Proteomes" id="UP000258309"/>
    </source>
</evidence>
<evidence type="ECO:0000256" key="2">
    <source>
        <dbReference type="SAM" id="Phobius"/>
    </source>
</evidence>
<feature type="region of interest" description="Disordered" evidence="1">
    <location>
        <begin position="1"/>
        <end position="29"/>
    </location>
</feature>
<accession>A0A3E2HKY7</accession>
<feature type="non-terminal residue" evidence="3">
    <location>
        <position position="639"/>
    </location>
</feature>
<reference evidence="3 4" key="1">
    <citation type="submission" date="2018-05" db="EMBL/GenBank/DDBJ databases">
        <title>Draft genome sequence of Scytalidium lignicola DSM 105466, a ubiquitous saprotrophic fungus.</title>
        <authorList>
            <person name="Buettner E."/>
            <person name="Gebauer A.M."/>
            <person name="Hofrichter M."/>
            <person name="Liers C."/>
            <person name="Kellner H."/>
        </authorList>
    </citation>
    <scope>NUCLEOTIDE SEQUENCE [LARGE SCALE GENOMIC DNA]</scope>
    <source>
        <strain evidence="3 4">DSM 105466</strain>
    </source>
</reference>
<feature type="non-terminal residue" evidence="3">
    <location>
        <position position="1"/>
    </location>
</feature>
<feature type="compositionally biased region" description="Polar residues" evidence="1">
    <location>
        <begin position="624"/>
        <end position="633"/>
    </location>
</feature>
<evidence type="ECO:0000313" key="3">
    <source>
        <dbReference type="EMBL" id="RFU33893.1"/>
    </source>
</evidence>
<evidence type="ECO:0000256" key="1">
    <source>
        <dbReference type="SAM" id="MobiDB-lite"/>
    </source>
</evidence>
<organism evidence="3 4">
    <name type="scientific">Scytalidium lignicola</name>
    <name type="common">Hyphomycete</name>
    <dbReference type="NCBI Taxonomy" id="5539"/>
    <lineage>
        <taxon>Eukaryota</taxon>
        <taxon>Fungi</taxon>
        <taxon>Dikarya</taxon>
        <taxon>Ascomycota</taxon>
        <taxon>Pezizomycotina</taxon>
        <taxon>Leotiomycetes</taxon>
        <taxon>Leotiomycetes incertae sedis</taxon>
        <taxon>Scytalidium</taxon>
    </lineage>
</organism>
<dbReference type="AlphaFoldDB" id="A0A3E2HKY7"/>
<dbReference type="STRING" id="5539.A0A3E2HKY7"/>
<dbReference type="Proteomes" id="UP000258309">
    <property type="component" value="Unassembled WGS sequence"/>
</dbReference>
<gene>
    <name evidence="3" type="ORF">B7463_g2429</name>
</gene>
<dbReference type="EMBL" id="NCSJ02000028">
    <property type="protein sequence ID" value="RFU33893.1"/>
    <property type="molecule type" value="Genomic_DNA"/>
</dbReference>
<name>A0A3E2HKY7_SCYLI</name>
<feature type="region of interest" description="Disordered" evidence="1">
    <location>
        <begin position="374"/>
        <end position="411"/>
    </location>
</feature>
<feature type="compositionally biased region" description="Gly residues" evidence="1">
    <location>
        <begin position="380"/>
        <end position="389"/>
    </location>
</feature>
<feature type="transmembrane region" description="Helical" evidence="2">
    <location>
        <begin position="415"/>
        <end position="437"/>
    </location>
</feature>
<keyword evidence="2" id="KW-0812">Transmembrane</keyword>
<feature type="compositionally biased region" description="Basic residues" evidence="1">
    <location>
        <begin position="129"/>
        <end position="154"/>
    </location>
</feature>
<protein>
    <submittedName>
        <fullName evidence="3">Uncharacterized protein</fullName>
    </submittedName>
</protein>